<name>A0ACB9TXX7_HOLOL</name>
<comment type="caution">
    <text evidence="1">The sequence shown here is derived from an EMBL/GenBank/DDBJ whole genome shotgun (WGS) entry which is preliminary data.</text>
</comment>
<dbReference type="Proteomes" id="UP001056778">
    <property type="component" value="Chromosome 1"/>
</dbReference>
<sequence length="270" mass="29298">MMNKFILILAVVGISASCYGNPIERIVNGTNANLGEFPYIVSLRRNSSHSCGGSIVTDRCILTAAHCVYERYLSSLLITKYISTFRDPQDYSIQYGVVRISNDDTNSIDVEEIITHERYLLGDYAYSNDVAVLKLATPIEFGENVRPITLPGQGQAFQEWSDAVLAGWGLPYTGGSVMQDLQKVDILLYSDDACETAHNSMASRLYHVCAGVPEGGKGQCNGDSGGPLTVGGTQVGIVSWSIKPCTIQGYPGVFARAANYVDWILEKCSG</sequence>
<dbReference type="EMBL" id="CM043015">
    <property type="protein sequence ID" value="KAI4471757.1"/>
    <property type="molecule type" value="Genomic_DNA"/>
</dbReference>
<evidence type="ECO:0000313" key="1">
    <source>
        <dbReference type="EMBL" id="KAI4471757.1"/>
    </source>
</evidence>
<keyword evidence="2" id="KW-1185">Reference proteome</keyword>
<evidence type="ECO:0000313" key="2">
    <source>
        <dbReference type="Proteomes" id="UP001056778"/>
    </source>
</evidence>
<accession>A0ACB9TXX7</accession>
<protein>
    <submittedName>
        <fullName evidence="1">Polyserase-related</fullName>
    </submittedName>
</protein>
<reference evidence="1" key="1">
    <citation type="submission" date="2022-04" db="EMBL/GenBank/DDBJ databases">
        <title>Chromosome-scale genome assembly of Holotrichia oblita Faldermann.</title>
        <authorList>
            <person name="Rongchong L."/>
        </authorList>
    </citation>
    <scope>NUCLEOTIDE SEQUENCE</scope>
    <source>
        <strain evidence="1">81SQS9</strain>
    </source>
</reference>
<organism evidence="1 2">
    <name type="scientific">Holotrichia oblita</name>
    <name type="common">Chafer beetle</name>
    <dbReference type="NCBI Taxonomy" id="644536"/>
    <lineage>
        <taxon>Eukaryota</taxon>
        <taxon>Metazoa</taxon>
        <taxon>Ecdysozoa</taxon>
        <taxon>Arthropoda</taxon>
        <taxon>Hexapoda</taxon>
        <taxon>Insecta</taxon>
        <taxon>Pterygota</taxon>
        <taxon>Neoptera</taxon>
        <taxon>Endopterygota</taxon>
        <taxon>Coleoptera</taxon>
        <taxon>Polyphaga</taxon>
        <taxon>Scarabaeiformia</taxon>
        <taxon>Scarabaeidae</taxon>
        <taxon>Melolonthinae</taxon>
        <taxon>Holotrichia</taxon>
    </lineage>
</organism>
<gene>
    <name evidence="1" type="ORF">MML48_1g15748</name>
</gene>
<proteinExistence type="predicted"/>